<dbReference type="PANTHER" id="PTHR33112:SF16">
    <property type="entry name" value="HETEROKARYON INCOMPATIBILITY DOMAIN-CONTAINING PROTEIN"/>
    <property type="match status" value="1"/>
</dbReference>
<organism evidence="2 3">
    <name type="scientific">Clohesyomyces aquaticus</name>
    <dbReference type="NCBI Taxonomy" id="1231657"/>
    <lineage>
        <taxon>Eukaryota</taxon>
        <taxon>Fungi</taxon>
        <taxon>Dikarya</taxon>
        <taxon>Ascomycota</taxon>
        <taxon>Pezizomycotina</taxon>
        <taxon>Dothideomycetes</taxon>
        <taxon>Pleosporomycetidae</taxon>
        <taxon>Pleosporales</taxon>
        <taxon>Lindgomycetaceae</taxon>
        <taxon>Clohesyomyces</taxon>
    </lineage>
</organism>
<accession>A0A1Y1Y704</accession>
<dbReference type="Pfam" id="PF06985">
    <property type="entry name" value="HET"/>
    <property type="match status" value="1"/>
</dbReference>
<evidence type="ECO:0000313" key="3">
    <source>
        <dbReference type="Proteomes" id="UP000193144"/>
    </source>
</evidence>
<name>A0A1Y1Y704_9PLEO</name>
<reference evidence="2 3" key="1">
    <citation type="submission" date="2016-07" db="EMBL/GenBank/DDBJ databases">
        <title>Pervasive Adenine N6-methylation of Active Genes in Fungi.</title>
        <authorList>
            <consortium name="DOE Joint Genome Institute"/>
            <person name="Mondo S.J."/>
            <person name="Dannebaum R.O."/>
            <person name="Kuo R.C."/>
            <person name="Labutti K."/>
            <person name="Haridas S."/>
            <person name="Kuo A."/>
            <person name="Salamov A."/>
            <person name="Ahrendt S.R."/>
            <person name="Lipzen A."/>
            <person name="Sullivan W."/>
            <person name="Andreopoulos W.B."/>
            <person name="Clum A."/>
            <person name="Lindquist E."/>
            <person name="Daum C."/>
            <person name="Ramamoorthy G.K."/>
            <person name="Gryganskyi A."/>
            <person name="Culley D."/>
            <person name="Magnuson J.K."/>
            <person name="James T.Y."/>
            <person name="O'Malley M.A."/>
            <person name="Stajich J.E."/>
            <person name="Spatafora J.W."/>
            <person name="Visel A."/>
            <person name="Grigoriev I.V."/>
        </authorList>
    </citation>
    <scope>NUCLEOTIDE SEQUENCE [LARGE SCALE GENOMIC DNA]</scope>
    <source>
        <strain evidence="2 3">CBS 115471</strain>
    </source>
</reference>
<evidence type="ECO:0000259" key="1">
    <source>
        <dbReference type="Pfam" id="PF06985"/>
    </source>
</evidence>
<dbReference type="OrthoDB" id="2958217at2759"/>
<dbReference type="AlphaFoldDB" id="A0A1Y1Y704"/>
<dbReference type="Proteomes" id="UP000193144">
    <property type="component" value="Unassembled WGS sequence"/>
</dbReference>
<keyword evidence="3" id="KW-1185">Reference proteome</keyword>
<sequence length="229" mass="25888">MNTIRLLLTVIDNPAAAYITTPSSNLDVSSERAFEFAKQCLKKCNESHTGCQPLTPLNKPPHRLIDFGDDSEQPKLIETRGTMSFEYAALSYCWGGDQDYKLTTSNVVGCQQELRIPSTAKTIHDAILTTKRLGLRYLWLDALCIMQNSCFLKPRKPLRLMRRLPFLCPKGELGSILLHHEDPRTGGPYPIETRAWTLQEDILSTQILKFGNEVLWWSCGCNIKSKTGK</sequence>
<dbReference type="EMBL" id="MCFA01000328">
    <property type="protein sequence ID" value="ORX93792.1"/>
    <property type="molecule type" value="Genomic_DNA"/>
</dbReference>
<dbReference type="STRING" id="1231657.A0A1Y1Y704"/>
<dbReference type="PANTHER" id="PTHR33112">
    <property type="entry name" value="DOMAIN PROTEIN, PUTATIVE-RELATED"/>
    <property type="match status" value="1"/>
</dbReference>
<gene>
    <name evidence="2" type="ORF">BCR34DRAFT_499683</name>
</gene>
<protein>
    <recommendedName>
        <fullName evidence="1">Heterokaryon incompatibility domain-containing protein</fullName>
    </recommendedName>
</protein>
<dbReference type="InterPro" id="IPR010730">
    <property type="entry name" value="HET"/>
</dbReference>
<feature type="domain" description="Heterokaryon incompatibility" evidence="1">
    <location>
        <begin position="87"/>
        <end position="149"/>
    </location>
</feature>
<proteinExistence type="predicted"/>
<comment type="caution">
    <text evidence="2">The sequence shown here is derived from an EMBL/GenBank/DDBJ whole genome shotgun (WGS) entry which is preliminary data.</text>
</comment>
<evidence type="ECO:0000313" key="2">
    <source>
        <dbReference type="EMBL" id="ORX93792.1"/>
    </source>
</evidence>